<dbReference type="EMBL" id="CP009810">
    <property type="protein sequence ID" value="ATZ50662.1"/>
    <property type="molecule type" value="Genomic_DNA"/>
</dbReference>
<feature type="region of interest" description="Disordered" evidence="1">
    <location>
        <begin position="202"/>
        <end position="384"/>
    </location>
</feature>
<protein>
    <submittedName>
        <fullName evidence="2">Uncharacterized protein</fullName>
    </submittedName>
</protein>
<organism evidence="2 3">
    <name type="scientific">Botryotinia fuckeliana (strain B05.10)</name>
    <name type="common">Noble rot fungus</name>
    <name type="synonym">Botrytis cinerea</name>
    <dbReference type="NCBI Taxonomy" id="332648"/>
    <lineage>
        <taxon>Eukaryota</taxon>
        <taxon>Fungi</taxon>
        <taxon>Dikarya</taxon>
        <taxon>Ascomycota</taxon>
        <taxon>Pezizomycotina</taxon>
        <taxon>Leotiomycetes</taxon>
        <taxon>Helotiales</taxon>
        <taxon>Sclerotiniaceae</taxon>
        <taxon>Botrytis</taxon>
    </lineage>
</organism>
<dbReference type="AlphaFoldDB" id="A0A384JJL4"/>
<dbReference type="GeneID" id="5440950"/>
<evidence type="ECO:0000256" key="1">
    <source>
        <dbReference type="SAM" id="MobiDB-lite"/>
    </source>
</evidence>
<sequence length="384" mass="43230">MMDETNPPKFLDLLEEYEADDIATKISEIQTSMQDIQSKLSKRRPVQRERKALNIKVKDLVEQFFNVGVRPIIANSDAKGRVLDLSKESSLLLRDILVLATSGMDAQELKGKIMDHTAKFADSVWKSSGVTHIDAVDNEDHMWQPDPTITHYEDDNGELDRFNETFFIPELGASERHRQNQHAEDDDPCAITLEYKWEGQVFFDDQNENKEEDTCGRRGEDVDMEEKVEEPPAMLQPWYNPSVSSSKSGHSPPDSDDESEGGPESDVEEGSNDMVDGHNDQLNIEPKTQTRLSSPMDAYEDDNEQLNEGGQESDVVEGSNDVVDGHDDQSDSSLSRAIEEPKRLERVMSAERAERAGRGNSGQVGVRRDTMDEDEDWDPSPLGL</sequence>
<keyword evidence="3" id="KW-1185">Reference proteome</keyword>
<dbReference type="Proteomes" id="UP000001798">
    <property type="component" value="Chromosome 6"/>
</dbReference>
<feature type="compositionally biased region" description="Basic and acidic residues" evidence="1">
    <location>
        <begin position="207"/>
        <end position="221"/>
    </location>
</feature>
<feature type="compositionally biased region" description="Acidic residues" evidence="1">
    <location>
        <begin position="254"/>
        <end position="271"/>
    </location>
</feature>
<feature type="compositionally biased region" description="Polar residues" evidence="1">
    <location>
        <begin position="280"/>
        <end position="293"/>
    </location>
</feature>
<reference evidence="2 3" key="1">
    <citation type="journal article" date="2011" name="PLoS Genet.">
        <title>Genomic analysis of the necrotrophic fungal pathogens Sclerotinia sclerotiorum and Botrytis cinerea.</title>
        <authorList>
            <person name="Amselem J."/>
            <person name="Cuomo C.A."/>
            <person name="van Kan J.A."/>
            <person name="Viaud M."/>
            <person name="Benito E.P."/>
            <person name="Couloux A."/>
            <person name="Coutinho P.M."/>
            <person name="de Vries R.P."/>
            <person name="Dyer P.S."/>
            <person name="Fillinger S."/>
            <person name="Fournier E."/>
            <person name="Gout L."/>
            <person name="Hahn M."/>
            <person name="Kohn L."/>
            <person name="Lapalu N."/>
            <person name="Plummer K.M."/>
            <person name="Pradier J.M."/>
            <person name="Quevillon E."/>
            <person name="Sharon A."/>
            <person name="Simon A."/>
            <person name="ten Have A."/>
            <person name="Tudzynski B."/>
            <person name="Tudzynski P."/>
            <person name="Wincker P."/>
            <person name="Andrew M."/>
            <person name="Anthouard V."/>
            <person name="Beever R.E."/>
            <person name="Beffa R."/>
            <person name="Benoit I."/>
            <person name="Bouzid O."/>
            <person name="Brault B."/>
            <person name="Chen Z."/>
            <person name="Choquer M."/>
            <person name="Collemare J."/>
            <person name="Cotton P."/>
            <person name="Danchin E.G."/>
            <person name="Da Silva C."/>
            <person name="Gautier A."/>
            <person name="Giraud C."/>
            <person name="Giraud T."/>
            <person name="Gonzalez C."/>
            <person name="Grossetete S."/>
            <person name="Guldener U."/>
            <person name="Henrissat B."/>
            <person name="Howlett B.J."/>
            <person name="Kodira C."/>
            <person name="Kretschmer M."/>
            <person name="Lappartient A."/>
            <person name="Leroch M."/>
            <person name="Levis C."/>
            <person name="Mauceli E."/>
            <person name="Neuveglise C."/>
            <person name="Oeser B."/>
            <person name="Pearson M."/>
            <person name="Poulain J."/>
            <person name="Poussereau N."/>
            <person name="Quesneville H."/>
            <person name="Rascle C."/>
            <person name="Schumacher J."/>
            <person name="Segurens B."/>
            <person name="Sexton A."/>
            <person name="Silva E."/>
            <person name="Sirven C."/>
            <person name="Soanes D.M."/>
            <person name="Talbot N.J."/>
            <person name="Templeton M."/>
            <person name="Yandava C."/>
            <person name="Yarden O."/>
            <person name="Zeng Q."/>
            <person name="Rollins J.A."/>
            <person name="Lebrun M.H."/>
            <person name="Dickman M."/>
        </authorList>
    </citation>
    <scope>NUCLEOTIDE SEQUENCE [LARGE SCALE GENOMIC DNA]</scope>
    <source>
        <strain evidence="2 3">B05.10</strain>
    </source>
</reference>
<dbReference type="RefSeq" id="XP_001560313.2">
    <property type="nucleotide sequence ID" value="XM_001560263.2"/>
</dbReference>
<reference evidence="2 3" key="2">
    <citation type="journal article" date="2012" name="Eukaryot. Cell">
        <title>Genome update of Botrytis cinerea strains B05.10 and T4.</title>
        <authorList>
            <person name="Staats M."/>
            <person name="van Kan J.A."/>
        </authorList>
    </citation>
    <scope>NUCLEOTIDE SEQUENCE [LARGE SCALE GENOMIC DNA]</scope>
    <source>
        <strain evidence="2 3">B05.10</strain>
    </source>
</reference>
<feature type="compositionally biased region" description="Basic and acidic residues" evidence="1">
    <location>
        <begin position="337"/>
        <end position="357"/>
    </location>
</feature>
<proteinExistence type="predicted"/>
<reference evidence="2 3" key="3">
    <citation type="journal article" date="2017" name="Mol. Plant Pathol.">
        <title>A gapless genome sequence of the fungus Botrytis cinerea.</title>
        <authorList>
            <person name="Van Kan J.A."/>
            <person name="Stassen J.H."/>
            <person name="Mosbach A."/>
            <person name="Van Der Lee T.A."/>
            <person name="Faino L."/>
            <person name="Farmer A.D."/>
            <person name="Papasotiriou D.G."/>
            <person name="Zhou S."/>
            <person name="Seidl M.F."/>
            <person name="Cottam E."/>
            <person name="Edel D."/>
            <person name="Hahn M."/>
            <person name="Schwartz D.C."/>
            <person name="Dietrich R.A."/>
            <person name="Widdison S."/>
            <person name="Scalliet G."/>
        </authorList>
    </citation>
    <scope>NUCLEOTIDE SEQUENCE [LARGE SCALE GENOMIC DNA]</scope>
    <source>
        <strain evidence="2 3">B05.10</strain>
    </source>
</reference>
<dbReference type="VEuPathDB" id="FungiDB:Bcin06g01550"/>
<dbReference type="OrthoDB" id="10602823at2759"/>
<accession>A0A384JJL4</accession>
<feature type="compositionally biased region" description="Low complexity" evidence="1">
    <location>
        <begin position="241"/>
        <end position="252"/>
    </location>
</feature>
<name>A0A384JJL4_BOTFB</name>
<gene>
    <name evidence="2" type="ORF">BCIN_06g01550</name>
</gene>
<dbReference type="KEGG" id="bfu:BCIN_06g01550"/>
<evidence type="ECO:0000313" key="3">
    <source>
        <dbReference type="Proteomes" id="UP000001798"/>
    </source>
</evidence>
<evidence type="ECO:0000313" key="2">
    <source>
        <dbReference type="EMBL" id="ATZ50662.1"/>
    </source>
</evidence>